<gene>
    <name evidence="6" type="ORF">ACJMK2_033696</name>
</gene>
<feature type="non-terminal residue" evidence="6">
    <location>
        <position position="1"/>
    </location>
</feature>
<reference evidence="6 7" key="1">
    <citation type="submission" date="2024-11" db="EMBL/GenBank/DDBJ databases">
        <title>Chromosome-level genome assembly of the freshwater bivalve Anodonta woodiana.</title>
        <authorList>
            <person name="Chen X."/>
        </authorList>
    </citation>
    <scope>NUCLEOTIDE SEQUENCE [LARGE SCALE GENOMIC DNA]</scope>
    <source>
        <strain evidence="6">MN2024</strain>
        <tissue evidence="6">Gills</tissue>
    </source>
</reference>
<dbReference type="GO" id="GO:0016020">
    <property type="term" value="C:membrane"/>
    <property type="evidence" value="ECO:0007669"/>
    <property type="project" value="UniProtKB-SubCell"/>
</dbReference>
<evidence type="ECO:0000256" key="3">
    <source>
        <dbReference type="ARBA" id="ARBA00022989"/>
    </source>
</evidence>
<evidence type="ECO:0000256" key="1">
    <source>
        <dbReference type="ARBA" id="ARBA00004370"/>
    </source>
</evidence>
<dbReference type="SUPFAM" id="SSF81321">
    <property type="entry name" value="Family A G protein-coupled receptor-like"/>
    <property type="match status" value="1"/>
</dbReference>
<dbReference type="PRINTS" id="PR00237">
    <property type="entry name" value="GPCRRHODOPSN"/>
</dbReference>
<keyword evidence="3 5" id="KW-1133">Transmembrane helix</keyword>
<keyword evidence="4 5" id="KW-0472">Membrane</keyword>
<protein>
    <recommendedName>
        <fullName evidence="8">G-protein coupled receptors family 1 profile domain-containing protein</fullName>
    </recommendedName>
</protein>
<proteinExistence type="predicted"/>
<accession>A0ABD3WP81</accession>
<evidence type="ECO:0008006" key="8">
    <source>
        <dbReference type="Google" id="ProtNLM"/>
    </source>
</evidence>
<comment type="subcellular location">
    <subcellularLocation>
        <location evidence="1">Membrane</location>
    </subcellularLocation>
</comment>
<dbReference type="AlphaFoldDB" id="A0ABD3WP81"/>
<feature type="transmembrane region" description="Helical" evidence="5">
    <location>
        <begin position="30"/>
        <end position="59"/>
    </location>
</feature>
<keyword evidence="2 5" id="KW-0812">Transmembrane</keyword>
<keyword evidence="7" id="KW-1185">Reference proteome</keyword>
<evidence type="ECO:0000256" key="5">
    <source>
        <dbReference type="SAM" id="Phobius"/>
    </source>
</evidence>
<evidence type="ECO:0000256" key="4">
    <source>
        <dbReference type="ARBA" id="ARBA00023136"/>
    </source>
</evidence>
<dbReference type="EMBL" id="JBJQND010000005">
    <property type="protein sequence ID" value="KAL3875779.1"/>
    <property type="molecule type" value="Genomic_DNA"/>
</dbReference>
<evidence type="ECO:0000313" key="6">
    <source>
        <dbReference type="EMBL" id="KAL3875779.1"/>
    </source>
</evidence>
<name>A0ABD3WP81_SINWO</name>
<organism evidence="6 7">
    <name type="scientific">Sinanodonta woodiana</name>
    <name type="common">Chinese pond mussel</name>
    <name type="synonym">Anodonta woodiana</name>
    <dbReference type="NCBI Taxonomy" id="1069815"/>
    <lineage>
        <taxon>Eukaryota</taxon>
        <taxon>Metazoa</taxon>
        <taxon>Spiralia</taxon>
        <taxon>Lophotrochozoa</taxon>
        <taxon>Mollusca</taxon>
        <taxon>Bivalvia</taxon>
        <taxon>Autobranchia</taxon>
        <taxon>Heteroconchia</taxon>
        <taxon>Palaeoheterodonta</taxon>
        <taxon>Unionida</taxon>
        <taxon>Unionoidea</taxon>
        <taxon>Unionidae</taxon>
        <taxon>Unioninae</taxon>
        <taxon>Sinanodonta</taxon>
    </lineage>
</organism>
<dbReference type="InterPro" id="IPR000276">
    <property type="entry name" value="GPCR_Rhodpsn"/>
</dbReference>
<dbReference type="Gene3D" id="1.20.1070.10">
    <property type="entry name" value="Rhodopsin 7-helix transmembrane proteins"/>
    <property type="match status" value="1"/>
</dbReference>
<sequence>QWFNTAVIACNGTREVHEESYQYPLIQTKYWLAVVYIILMALAIFLGTFGNMIILVVSIGAKTINRVGRSFIINLAVADFCISTMVDPLCIFGECRNIIWLIFY</sequence>
<comment type="caution">
    <text evidence="6">The sequence shown here is derived from an EMBL/GenBank/DDBJ whole genome shotgun (WGS) entry which is preliminary data.</text>
</comment>
<evidence type="ECO:0000256" key="2">
    <source>
        <dbReference type="ARBA" id="ARBA00022692"/>
    </source>
</evidence>
<dbReference type="Proteomes" id="UP001634394">
    <property type="component" value="Unassembled WGS sequence"/>
</dbReference>
<evidence type="ECO:0000313" key="7">
    <source>
        <dbReference type="Proteomes" id="UP001634394"/>
    </source>
</evidence>